<dbReference type="PRINTS" id="PR00359">
    <property type="entry name" value="BP450"/>
</dbReference>
<comment type="similarity">
    <text evidence="1">Belongs to the cytochrome P450 family.</text>
</comment>
<dbReference type="InterPro" id="IPR002397">
    <property type="entry name" value="Cyt_P450_B"/>
</dbReference>
<dbReference type="PANTHER" id="PTHR46696:SF1">
    <property type="entry name" value="CYTOCHROME P450 YJIB-RELATED"/>
    <property type="match status" value="1"/>
</dbReference>
<dbReference type="Gene3D" id="1.10.630.10">
    <property type="entry name" value="Cytochrome P450"/>
    <property type="match status" value="1"/>
</dbReference>
<dbReference type="InterPro" id="IPR036396">
    <property type="entry name" value="Cyt_P450_sf"/>
</dbReference>
<gene>
    <name evidence="2" type="ORF">NMN56_007700</name>
</gene>
<accession>A0ABT6ZS02</accession>
<comment type="caution">
    <text evidence="2">The sequence shown here is derived from an EMBL/GenBank/DDBJ whole genome shotgun (WGS) entry which is preliminary data.</text>
</comment>
<evidence type="ECO:0000313" key="2">
    <source>
        <dbReference type="EMBL" id="MDJ1131841.1"/>
    </source>
</evidence>
<organism evidence="2 3">
    <name type="scientific">Streptomyces iconiensis</name>
    <dbReference type="NCBI Taxonomy" id="1384038"/>
    <lineage>
        <taxon>Bacteria</taxon>
        <taxon>Bacillati</taxon>
        <taxon>Actinomycetota</taxon>
        <taxon>Actinomycetes</taxon>
        <taxon>Kitasatosporales</taxon>
        <taxon>Streptomycetaceae</taxon>
        <taxon>Streptomyces</taxon>
    </lineage>
</organism>
<dbReference type="SUPFAM" id="SSF48264">
    <property type="entry name" value="Cytochrome P450"/>
    <property type="match status" value="1"/>
</dbReference>
<keyword evidence="3" id="KW-1185">Reference proteome</keyword>
<reference evidence="2 3" key="1">
    <citation type="submission" date="2023-05" db="EMBL/GenBank/DDBJ databases">
        <title>Streptantibioticus silvisoli sp. nov., acidotolerant actinomycetes 1 from pine litter.</title>
        <authorList>
            <person name="Swiecimska M."/>
            <person name="Golinska P."/>
            <person name="Sangal V."/>
            <person name="Wachnowicz B."/>
            <person name="Goodfellow M."/>
        </authorList>
    </citation>
    <scope>NUCLEOTIDE SEQUENCE [LARGE SCALE GENOMIC DNA]</scope>
    <source>
        <strain evidence="2 3">DSM 42109</strain>
    </source>
</reference>
<protein>
    <recommendedName>
        <fullName evidence="4">Cytochrome P450</fullName>
    </recommendedName>
</protein>
<dbReference type="Proteomes" id="UP001214441">
    <property type="component" value="Unassembled WGS sequence"/>
</dbReference>
<dbReference type="EMBL" id="JANCPR020000006">
    <property type="protein sequence ID" value="MDJ1131841.1"/>
    <property type="molecule type" value="Genomic_DNA"/>
</dbReference>
<sequence length="266" mass="27403">MRGAAAKAAASTPDRCEPSAYDDRGLVVRTLAGALGLRQPEAVVSAVTTIARAYFGGSDAHADAAVNWLMGQLLVADTQERAPGVGESRVREFAVSEPAARACGAPASGIRAPGVRGPGPGELEVAAGRICLLVQACDATATLLAHARNALPGCGGDFAALLDRTLRYDPPVRFLRRIAVRATRVEGTDIAEGDYVHLDIVAANADGDPVVDSDAFAAVSTAPEHSHLSFSAGPHRCPAAAHALALAEGVLSGHSVRAAHLIEERR</sequence>
<dbReference type="PANTHER" id="PTHR46696">
    <property type="entry name" value="P450, PUTATIVE (EUROFUNG)-RELATED"/>
    <property type="match status" value="1"/>
</dbReference>
<proteinExistence type="inferred from homology"/>
<dbReference type="PROSITE" id="PS00086">
    <property type="entry name" value="CYTOCHROME_P450"/>
    <property type="match status" value="1"/>
</dbReference>
<dbReference type="RefSeq" id="WP_280842798.1">
    <property type="nucleotide sequence ID" value="NZ_JANCPR020000006.1"/>
</dbReference>
<evidence type="ECO:0000313" key="3">
    <source>
        <dbReference type="Proteomes" id="UP001214441"/>
    </source>
</evidence>
<dbReference type="InterPro" id="IPR017972">
    <property type="entry name" value="Cyt_P450_CS"/>
</dbReference>
<name>A0ABT6ZS02_9ACTN</name>
<evidence type="ECO:0000256" key="1">
    <source>
        <dbReference type="ARBA" id="ARBA00010617"/>
    </source>
</evidence>
<evidence type="ECO:0008006" key="4">
    <source>
        <dbReference type="Google" id="ProtNLM"/>
    </source>
</evidence>